<feature type="region of interest" description="Disordered" evidence="1">
    <location>
        <begin position="43"/>
        <end position="97"/>
    </location>
</feature>
<feature type="compositionally biased region" description="Basic and acidic residues" evidence="1">
    <location>
        <begin position="64"/>
        <end position="74"/>
    </location>
</feature>
<accession>A0AAN8P099</accession>
<proteinExistence type="predicted"/>
<name>A0AAN8P099_POLSC</name>
<dbReference type="EMBL" id="JAWJWE010000037">
    <property type="protein sequence ID" value="KAK6625348.1"/>
    <property type="molecule type" value="Genomic_DNA"/>
</dbReference>
<evidence type="ECO:0000256" key="1">
    <source>
        <dbReference type="SAM" id="MobiDB-lite"/>
    </source>
</evidence>
<protein>
    <submittedName>
        <fullName evidence="2">Uncharacterized protein</fullName>
    </submittedName>
</protein>
<gene>
    <name evidence="2" type="ORF">RUM43_005645</name>
</gene>
<dbReference type="Proteomes" id="UP001372834">
    <property type="component" value="Unassembled WGS sequence"/>
</dbReference>
<evidence type="ECO:0000313" key="3">
    <source>
        <dbReference type="Proteomes" id="UP001372834"/>
    </source>
</evidence>
<sequence>MHIGSNLEIWREDLYQKTGRLKHKASIITDRFHDILLSRAPDSLREGKEDDPFSPGDKPLSPSTKEEEEKEDRSQTIGPMWYSKKRDEKQEKHKIDSATEGICFCRPEKTERKMAE</sequence>
<evidence type="ECO:0000313" key="2">
    <source>
        <dbReference type="EMBL" id="KAK6625348.1"/>
    </source>
</evidence>
<reference evidence="2 3" key="1">
    <citation type="submission" date="2023-10" db="EMBL/GenBank/DDBJ databases">
        <title>Genomes of two closely related lineages of the louse Polyplax serrata with different host specificities.</title>
        <authorList>
            <person name="Martinu J."/>
            <person name="Tarabai H."/>
            <person name="Stefka J."/>
            <person name="Hypsa V."/>
        </authorList>
    </citation>
    <scope>NUCLEOTIDE SEQUENCE [LARGE SCALE GENOMIC DNA]</scope>
    <source>
        <strain evidence="2">HR10_N</strain>
    </source>
</reference>
<organism evidence="2 3">
    <name type="scientific">Polyplax serrata</name>
    <name type="common">Common mouse louse</name>
    <dbReference type="NCBI Taxonomy" id="468196"/>
    <lineage>
        <taxon>Eukaryota</taxon>
        <taxon>Metazoa</taxon>
        <taxon>Ecdysozoa</taxon>
        <taxon>Arthropoda</taxon>
        <taxon>Hexapoda</taxon>
        <taxon>Insecta</taxon>
        <taxon>Pterygota</taxon>
        <taxon>Neoptera</taxon>
        <taxon>Paraneoptera</taxon>
        <taxon>Psocodea</taxon>
        <taxon>Troctomorpha</taxon>
        <taxon>Phthiraptera</taxon>
        <taxon>Anoplura</taxon>
        <taxon>Polyplacidae</taxon>
        <taxon>Polyplax</taxon>
    </lineage>
</organism>
<feature type="compositionally biased region" description="Basic and acidic residues" evidence="1">
    <location>
        <begin position="84"/>
        <end position="97"/>
    </location>
</feature>
<dbReference type="AlphaFoldDB" id="A0AAN8P099"/>
<comment type="caution">
    <text evidence="2">The sequence shown here is derived from an EMBL/GenBank/DDBJ whole genome shotgun (WGS) entry which is preliminary data.</text>
</comment>